<accession>A0A2R7YXE7</accession>
<dbReference type="AlphaFoldDB" id="A0A2R7YXE7"/>
<proteinExistence type="predicted"/>
<evidence type="ECO:0000313" key="2">
    <source>
        <dbReference type="Proteomes" id="UP000244867"/>
    </source>
</evidence>
<reference evidence="1 2" key="1">
    <citation type="submission" date="2018-03" db="EMBL/GenBank/DDBJ databases">
        <authorList>
            <person name="Keele B.F."/>
        </authorList>
    </citation>
    <scope>NUCLEOTIDE SEQUENCE [LARGE SCALE GENOMIC DNA]</scope>
    <source>
        <strain evidence="1 2">IB-3</strain>
    </source>
</reference>
<organism evidence="1 2">
    <name type="scientific">Nocardioides currus</name>
    <dbReference type="NCBI Taxonomy" id="2133958"/>
    <lineage>
        <taxon>Bacteria</taxon>
        <taxon>Bacillati</taxon>
        <taxon>Actinomycetota</taxon>
        <taxon>Actinomycetes</taxon>
        <taxon>Propionibacteriales</taxon>
        <taxon>Nocardioidaceae</taxon>
        <taxon>Nocardioides</taxon>
    </lineage>
</organism>
<dbReference type="Proteomes" id="UP000244867">
    <property type="component" value="Unassembled WGS sequence"/>
</dbReference>
<gene>
    <name evidence="1" type="ORF">C7S10_11845</name>
</gene>
<protein>
    <submittedName>
        <fullName evidence="1">Uncharacterized protein</fullName>
    </submittedName>
</protein>
<sequence length="64" mass="7121">MPDPPWPEPTNPILAALLHDARNNIADGMPVDLAMLQLATHCWFEGGIDSYDRGQHDARNQTQP</sequence>
<name>A0A2R7YXE7_9ACTN</name>
<dbReference type="EMBL" id="PYXZ01000004">
    <property type="protein sequence ID" value="PUA81060.1"/>
    <property type="molecule type" value="Genomic_DNA"/>
</dbReference>
<comment type="caution">
    <text evidence="1">The sequence shown here is derived from an EMBL/GenBank/DDBJ whole genome shotgun (WGS) entry which is preliminary data.</text>
</comment>
<evidence type="ECO:0000313" key="1">
    <source>
        <dbReference type="EMBL" id="PUA81060.1"/>
    </source>
</evidence>
<keyword evidence="2" id="KW-1185">Reference proteome</keyword>